<evidence type="ECO:0000256" key="3">
    <source>
        <dbReference type="RuleBase" id="RU366045"/>
    </source>
</evidence>
<protein>
    <submittedName>
        <fullName evidence="6">Amidohydrolase</fullName>
    </submittedName>
</protein>
<gene>
    <name evidence="6" type="ORF">LshimejAT787_1701770</name>
</gene>
<dbReference type="PANTHER" id="PTHR21240">
    <property type="entry name" value="2-AMINO-3-CARBOXYLMUCONATE-6-SEMIALDEHYDE DECARBOXYLASE"/>
    <property type="match status" value="1"/>
</dbReference>
<dbReference type="EMBL" id="BRPK01000017">
    <property type="protein sequence ID" value="GLB44550.1"/>
    <property type="molecule type" value="Genomic_DNA"/>
</dbReference>
<dbReference type="GO" id="GO:0019748">
    <property type="term" value="P:secondary metabolic process"/>
    <property type="evidence" value="ECO:0007669"/>
    <property type="project" value="TreeGrafter"/>
</dbReference>
<keyword evidence="2 3" id="KW-0456">Lyase</keyword>
<evidence type="ECO:0000259" key="5">
    <source>
        <dbReference type="Pfam" id="PF04909"/>
    </source>
</evidence>
<feature type="signal peptide" evidence="4">
    <location>
        <begin position="1"/>
        <end position="16"/>
    </location>
</feature>
<comment type="caution">
    <text evidence="6">The sequence shown here is derived from an EMBL/GenBank/DDBJ whole genome shotgun (WGS) entry which is preliminary data.</text>
</comment>
<dbReference type="AlphaFoldDB" id="A0A9P3PWZ2"/>
<evidence type="ECO:0000256" key="2">
    <source>
        <dbReference type="ARBA" id="ARBA00023239"/>
    </source>
</evidence>
<dbReference type="InterPro" id="IPR032465">
    <property type="entry name" value="ACMSD"/>
</dbReference>
<dbReference type="InterPro" id="IPR032466">
    <property type="entry name" value="Metal_Hydrolase"/>
</dbReference>
<keyword evidence="4" id="KW-0732">Signal</keyword>
<dbReference type="GO" id="GO:0016787">
    <property type="term" value="F:hydrolase activity"/>
    <property type="evidence" value="ECO:0007669"/>
    <property type="project" value="InterPro"/>
</dbReference>
<dbReference type="OrthoDB" id="432010at2759"/>
<accession>A0A9P3PWZ2</accession>
<dbReference type="SUPFAM" id="SSF51556">
    <property type="entry name" value="Metallo-dependent hydrolases"/>
    <property type="match status" value="1"/>
</dbReference>
<feature type="chain" id="PRO_5040347216" evidence="4">
    <location>
        <begin position="17"/>
        <end position="458"/>
    </location>
</feature>
<dbReference type="Gene3D" id="3.20.20.140">
    <property type="entry name" value="Metal-dependent hydrolases"/>
    <property type="match status" value="1"/>
</dbReference>
<dbReference type="Pfam" id="PF04909">
    <property type="entry name" value="Amidohydro_2"/>
    <property type="match status" value="1"/>
</dbReference>
<evidence type="ECO:0000256" key="1">
    <source>
        <dbReference type="ARBA" id="ARBA00022793"/>
    </source>
</evidence>
<comment type="similarity">
    <text evidence="3">Belongs to the metallo-dependent hydrolases superfamily.</text>
</comment>
<name>A0A9P3PWZ2_LYOSH</name>
<keyword evidence="7" id="KW-1185">Reference proteome</keyword>
<dbReference type="InterPro" id="IPR006680">
    <property type="entry name" value="Amidohydro-rel"/>
</dbReference>
<dbReference type="GO" id="GO:0005829">
    <property type="term" value="C:cytosol"/>
    <property type="evidence" value="ECO:0007669"/>
    <property type="project" value="TreeGrafter"/>
</dbReference>
<feature type="domain" description="Amidohydrolase-related" evidence="5">
    <location>
        <begin position="192"/>
        <end position="454"/>
    </location>
</feature>
<dbReference type="PANTHER" id="PTHR21240:SF31">
    <property type="entry name" value="AMIDOHYDROLASE FAMILY PROTEIN (AFU_ORTHOLOGUE AFUA_7G05840)"/>
    <property type="match status" value="1"/>
</dbReference>
<dbReference type="GO" id="GO:0016831">
    <property type="term" value="F:carboxy-lyase activity"/>
    <property type="evidence" value="ECO:0007669"/>
    <property type="project" value="UniProtKB-KW"/>
</dbReference>
<proteinExistence type="inferred from homology"/>
<reference evidence="6" key="1">
    <citation type="submission" date="2022-07" db="EMBL/GenBank/DDBJ databases">
        <title>The genome of Lyophyllum shimeji provides insight into the initial evolution of ectomycorrhizal fungal genome.</title>
        <authorList>
            <person name="Kobayashi Y."/>
            <person name="Shibata T."/>
            <person name="Hirakawa H."/>
            <person name="Shigenobu S."/>
            <person name="Nishiyama T."/>
            <person name="Yamada A."/>
            <person name="Hasebe M."/>
            <person name="Kawaguchi M."/>
        </authorList>
    </citation>
    <scope>NUCLEOTIDE SEQUENCE</scope>
    <source>
        <strain evidence="6">AT787</strain>
    </source>
</reference>
<evidence type="ECO:0000313" key="7">
    <source>
        <dbReference type="Proteomes" id="UP001063166"/>
    </source>
</evidence>
<dbReference type="Proteomes" id="UP001063166">
    <property type="component" value="Unassembled WGS sequence"/>
</dbReference>
<evidence type="ECO:0000256" key="4">
    <source>
        <dbReference type="SAM" id="SignalP"/>
    </source>
</evidence>
<sequence length="458" mass="51341">MVFLLLAGWHLSVTVIEQISTSYREHSRCQQYREERRVENPYWPFAPVRSLSLQQVPSEAARVGSAPCAFHEELERFSGVRQSYRFFHLSAGVSVLSMTTRFWSVWAAIVALLGLLSATSARNWRNSGTGAIALEEAWTVPELVNLITATPPPGQPFDEFKASFLDVHGRRLDLMNQNNIDFMVLSCATPCIQGISDPATAAEMAVNVNNQLAAAISNNTARFGGFASLAMHDAIEAAQELRRAVNDLGFQGALLNDYQQSGPDNTTLLFYDQPEYDVFWQAVTELDVPIYFHPRPNIAQIETLMYAHAPFIEGPSEEYAVTLANHILGLCTNGVFDRFPTLKIIVGHLGERLPSDLFRIDEQLQRLKSKGLVMQRNVSSYWRTNLYETTSGNFATALLRFHIDEIGLDRIMYSVDYPFVPIPEGEAWVLSLSQVLSPKDLNSLKRGVAIKLLHLDDE</sequence>
<keyword evidence="1 3" id="KW-0210">Decarboxylase</keyword>
<organism evidence="6 7">
    <name type="scientific">Lyophyllum shimeji</name>
    <name type="common">Hon-shimeji</name>
    <name type="synonym">Tricholoma shimeji</name>
    <dbReference type="NCBI Taxonomy" id="47721"/>
    <lineage>
        <taxon>Eukaryota</taxon>
        <taxon>Fungi</taxon>
        <taxon>Dikarya</taxon>
        <taxon>Basidiomycota</taxon>
        <taxon>Agaricomycotina</taxon>
        <taxon>Agaricomycetes</taxon>
        <taxon>Agaricomycetidae</taxon>
        <taxon>Agaricales</taxon>
        <taxon>Tricholomatineae</taxon>
        <taxon>Lyophyllaceae</taxon>
        <taxon>Lyophyllum</taxon>
    </lineage>
</organism>
<evidence type="ECO:0000313" key="6">
    <source>
        <dbReference type="EMBL" id="GLB44550.1"/>
    </source>
</evidence>